<comment type="caution">
    <text evidence="1">The sequence shown here is derived from an EMBL/GenBank/DDBJ whole genome shotgun (WGS) entry which is preliminary data.</text>
</comment>
<gene>
    <name evidence="1" type="ORF">HYY65_13520</name>
</gene>
<dbReference type="InterPro" id="IPR031552">
    <property type="entry name" value="ParE-like_toxin"/>
</dbReference>
<dbReference type="Pfam" id="PF15781">
    <property type="entry name" value="ParE-like_toxin"/>
    <property type="match status" value="1"/>
</dbReference>
<evidence type="ECO:0000313" key="1">
    <source>
        <dbReference type="EMBL" id="MBI3016044.1"/>
    </source>
</evidence>
<organism evidence="1 2">
    <name type="scientific">Tectimicrobiota bacterium</name>
    <dbReference type="NCBI Taxonomy" id="2528274"/>
    <lineage>
        <taxon>Bacteria</taxon>
        <taxon>Pseudomonadati</taxon>
        <taxon>Nitrospinota/Tectimicrobiota group</taxon>
        <taxon>Candidatus Tectimicrobiota</taxon>
    </lineage>
</organism>
<name>A0A932M207_UNCTE</name>
<dbReference type="SUPFAM" id="SSF143011">
    <property type="entry name" value="RelE-like"/>
    <property type="match status" value="1"/>
</dbReference>
<dbReference type="InterPro" id="IPR035093">
    <property type="entry name" value="RelE/ParE_toxin_dom_sf"/>
</dbReference>
<evidence type="ECO:0000313" key="2">
    <source>
        <dbReference type="Proteomes" id="UP000741360"/>
    </source>
</evidence>
<protein>
    <submittedName>
        <fullName evidence="1">Type II toxin-antitoxin system RelE/ParE family toxin</fullName>
    </submittedName>
</protein>
<sequence length="109" mass="12284">MNETSPRRVQQVPRFRRAKRRLPGAIQDAVDGQVRAIVGDPLLGEPKTGALKGVRVVKFRGGDHQYLLAYHFFPKSNVIEVLDVGVHENFYGDLTGYLRGRPRSEDLGR</sequence>
<accession>A0A932M207</accession>
<reference evidence="1" key="1">
    <citation type="submission" date="2020-07" db="EMBL/GenBank/DDBJ databases">
        <title>Huge and variable diversity of episymbiotic CPR bacteria and DPANN archaea in groundwater ecosystems.</title>
        <authorList>
            <person name="He C.Y."/>
            <person name="Keren R."/>
            <person name="Whittaker M."/>
            <person name="Farag I.F."/>
            <person name="Doudna J."/>
            <person name="Cate J.H.D."/>
            <person name="Banfield J.F."/>
        </authorList>
    </citation>
    <scope>NUCLEOTIDE SEQUENCE</scope>
    <source>
        <strain evidence="1">NC_groundwater_717_Ag_S-0.2um_59_8</strain>
    </source>
</reference>
<dbReference type="Proteomes" id="UP000741360">
    <property type="component" value="Unassembled WGS sequence"/>
</dbReference>
<proteinExistence type="predicted"/>
<dbReference type="AlphaFoldDB" id="A0A932M207"/>
<dbReference type="EMBL" id="JACPSX010000259">
    <property type="protein sequence ID" value="MBI3016044.1"/>
    <property type="molecule type" value="Genomic_DNA"/>
</dbReference>